<reference evidence="2 3" key="1">
    <citation type="submission" date="2015-04" db="EMBL/GenBank/DDBJ databases">
        <title>Complete genome sequence of Schizopora paradoxa KUC8140, a cosmopolitan wood degrader in East Asia.</title>
        <authorList>
            <consortium name="DOE Joint Genome Institute"/>
            <person name="Min B."/>
            <person name="Park H."/>
            <person name="Jang Y."/>
            <person name="Kim J.-J."/>
            <person name="Kim K.H."/>
            <person name="Pangilinan J."/>
            <person name="Lipzen A."/>
            <person name="Riley R."/>
            <person name="Grigoriev I.V."/>
            <person name="Spatafora J.W."/>
            <person name="Choi I.-G."/>
        </authorList>
    </citation>
    <scope>NUCLEOTIDE SEQUENCE [LARGE SCALE GENOMIC DNA]</scope>
    <source>
        <strain evidence="2 3">KUC8140</strain>
    </source>
</reference>
<accession>A0A0H2QYZ6</accession>
<feature type="region of interest" description="Disordered" evidence="1">
    <location>
        <begin position="74"/>
        <end position="98"/>
    </location>
</feature>
<feature type="compositionally biased region" description="Basic and acidic residues" evidence="1">
    <location>
        <begin position="1"/>
        <end position="11"/>
    </location>
</feature>
<feature type="compositionally biased region" description="Low complexity" evidence="1">
    <location>
        <begin position="84"/>
        <end position="93"/>
    </location>
</feature>
<gene>
    <name evidence="2" type="ORF">SCHPADRAFT_759754</name>
</gene>
<protein>
    <submittedName>
        <fullName evidence="2">Uncharacterized protein</fullName>
    </submittedName>
</protein>
<proteinExistence type="predicted"/>
<name>A0A0H2QYZ6_9AGAM</name>
<sequence>MARHNTHEHTTHHAPPPAPARGTSIYTVDVHRRQFTRSERRSFEVRKLRPSARDTCCLRLGRCVWEGGGCESATAGGSLKHRQTNSSTQSTSTDAIPARGTSIRIVDVLEATGTSMDGGLWKKNGGGRCVKDFVLHSSMQVSARERSSCALDTYRQRGGGACDERSEADAVKLEDGGDENSASLAGRSDVRVSTYGQRHWKIGEEEWGGDVISRTSSITSPELLVLHAARMPSTARARSPASEVFCRRTECTGYSLQKTSWLGWGTQTQKKEERGRGSRRRRNLQK</sequence>
<feature type="region of interest" description="Disordered" evidence="1">
    <location>
        <begin position="265"/>
        <end position="286"/>
    </location>
</feature>
<dbReference type="AlphaFoldDB" id="A0A0H2QYZ6"/>
<dbReference type="InParanoid" id="A0A0H2QYZ6"/>
<evidence type="ECO:0000313" key="2">
    <source>
        <dbReference type="EMBL" id="KLO04187.1"/>
    </source>
</evidence>
<dbReference type="Proteomes" id="UP000053477">
    <property type="component" value="Unassembled WGS sequence"/>
</dbReference>
<keyword evidence="3" id="KW-1185">Reference proteome</keyword>
<evidence type="ECO:0000256" key="1">
    <source>
        <dbReference type="SAM" id="MobiDB-lite"/>
    </source>
</evidence>
<evidence type="ECO:0000313" key="3">
    <source>
        <dbReference type="Proteomes" id="UP000053477"/>
    </source>
</evidence>
<feature type="compositionally biased region" description="Basic residues" evidence="1">
    <location>
        <begin position="277"/>
        <end position="286"/>
    </location>
</feature>
<feature type="region of interest" description="Disordered" evidence="1">
    <location>
        <begin position="1"/>
        <end position="23"/>
    </location>
</feature>
<dbReference type="EMBL" id="KQ086656">
    <property type="protein sequence ID" value="KLO04187.1"/>
    <property type="molecule type" value="Genomic_DNA"/>
</dbReference>
<organism evidence="2 3">
    <name type="scientific">Schizopora paradoxa</name>
    <dbReference type="NCBI Taxonomy" id="27342"/>
    <lineage>
        <taxon>Eukaryota</taxon>
        <taxon>Fungi</taxon>
        <taxon>Dikarya</taxon>
        <taxon>Basidiomycota</taxon>
        <taxon>Agaricomycotina</taxon>
        <taxon>Agaricomycetes</taxon>
        <taxon>Hymenochaetales</taxon>
        <taxon>Schizoporaceae</taxon>
        <taxon>Schizopora</taxon>
    </lineage>
</organism>